<dbReference type="AlphaFoldDB" id="A0A1B0C0K2"/>
<protein>
    <recommendedName>
        <fullName evidence="4">RING-type domain-containing protein</fullName>
    </recommendedName>
</protein>
<keyword evidence="3" id="KW-1185">Reference proteome</keyword>
<dbReference type="SUPFAM" id="SSF57850">
    <property type="entry name" value="RING/U-box"/>
    <property type="match status" value="1"/>
</dbReference>
<reference evidence="2" key="2">
    <citation type="submission" date="2020-05" db="UniProtKB">
        <authorList>
            <consortium name="EnsemblMetazoa"/>
        </authorList>
    </citation>
    <scope>IDENTIFICATION</scope>
    <source>
        <strain evidence="2">IAEA</strain>
    </source>
</reference>
<organism evidence="2 3">
    <name type="scientific">Glossina palpalis gambiensis</name>
    <dbReference type="NCBI Taxonomy" id="67801"/>
    <lineage>
        <taxon>Eukaryota</taxon>
        <taxon>Metazoa</taxon>
        <taxon>Ecdysozoa</taxon>
        <taxon>Arthropoda</taxon>
        <taxon>Hexapoda</taxon>
        <taxon>Insecta</taxon>
        <taxon>Pterygota</taxon>
        <taxon>Neoptera</taxon>
        <taxon>Endopterygota</taxon>
        <taxon>Diptera</taxon>
        <taxon>Brachycera</taxon>
        <taxon>Muscomorpha</taxon>
        <taxon>Hippoboscoidea</taxon>
        <taxon>Glossinidae</taxon>
        <taxon>Glossina</taxon>
    </lineage>
</organism>
<reference evidence="3" key="1">
    <citation type="submission" date="2015-01" db="EMBL/GenBank/DDBJ databases">
        <authorList>
            <person name="Aksoy S."/>
            <person name="Warren W."/>
            <person name="Wilson R.K."/>
        </authorList>
    </citation>
    <scope>NUCLEOTIDE SEQUENCE [LARGE SCALE GENOMIC DNA]</scope>
    <source>
        <strain evidence="3">IAEA</strain>
    </source>
</reference>
<dbReference type="STRING" id="67801.A0A1B0C0K2"/>
<dbReference type="EMBL" id="JXJN01023648">
    <property type="status" value="NOT_ANNOTATED_CDS"/>
    <property type="molecule type" value="Genomic_DNA"/>
</dbReference>
<dbReference type="GO" id="GO:0005634">
    <property type="term" value="C:nucleus"/>
    <property type="evidence" value="ECO:0007669"/>
    <property type="project" value="TreeGrafter"/>
</dbReference>
<dbReference type="GO" id="GO:0046872">
    <property type="term" value="F:metal ion binding"/>
    <property type="evidence" value="ECO:0007669"/>
    <property type="project" value="UniProtKB-KW"/>
</dbReference>
<evidence type="ECO:0008006" key="4">
    <source>
        <dbReference type="Google" id="ProtNLM"/>
    </source>
</evidence>
<proteinExistence type="predicted"/>
<dbReference type="InterPro" id="IPR013083">
    <property type="entry name" value="Znf_RING/FYVE/PHD"/>
</dbReference>
<name>A0A1B0C0K2_9MUSC</name>
<dbReference type="PANTHER" id="PTHR23059">
    <property type="entry name" value="CYSTEINE AND HISTIDINE-RICH PROTEIN 1"/>
    <property type="match status" value="1"/>
</dbReference>
<dbReference type="PANTHER" id="PTHR23059:SF4">
    <property type="entry name" value="ZINC FINGER TRAF-TYPE-CONTAINING PROTEIN 1"/>
    <property type="match status" value="1"/>
</dbReference>
<evidence type="ECO:0000256" key="1">
    <source>
        <dbReference type="ARBA" id="ARBA00022723"/>
    </source>
</evidence>
<evidence type="ECO:0000313" key="2">
    <source>
        <dbReference type="EnsemblMetazoa" id="GPPI045971-PA"/>
    </source>
</evidence>
<dbReference type="EnsemblMetazoa" id="GPPI045971-RA">
    <property type="protein sequence ID" value="GPPI045971-PA"/>
    <property type="gene ID" value="GPPI045971"/>
</dbReference>
<accession>A0A1B0C0K2</accession>
<dbReference type="Proteomes" id="UP000092460">
    <property type="component" value="Unassembled WGS sequence"/>
</dbReference>
<dbReference type="VEuPathDB" id="VectorBase:GPPI045971"/>
<dbReference type="Gene3D" id="3.30.40.10">
    <property type="entry name" value="Zinc/RING finger domain, C3HC4 (zinc finger)"/>
    <property type="match status" value="1"/>
</dbReference>
<keyword evidence="1" id="KW-0479">Metal-binding</keyword>
<dbReference type="InterPro" id="IPR039338">
    <property type="entry name" value="ZFTRAF1"/>
</dbReference>
<sequence>MDSASSFIDDELSTGTSDYMQEREQTQFVGATSLAAVCGPGATASVRTQFVQSASNGVIRREPEEIRTAVDIAEQPFKKRKLDDLTERLSGLFSCMVCSRLPESFVYQCRRGHLMCADCLYRLFADGRLRDQLATCPSCHVNISEHTVVRNIAIEKILSELPGAHRQCNLGQHPTHRLYSNFGCQTLGLRIQDIFLEYRCLGGTSNFSNDEIEDEINEYGTLFDPSISNYERFNQFQEHNQG</sequence>
<evidence type="ECO:0000313" key="3">
    <source>
        <dbReference type="Proteomes" id="UP000092460"/>
    </source>
</evidence>